<evidence type="ECO:0000313" key="3">
    <source>
        <dbReference type="Proteomes" id="UP000095767"/>
    </source>
</evidence>
<comment type="caution">
    <text evidence="2">The sequence shown here is derived from an EMBL/GenBank/DDBJ whole genome shotgun (WGS) entry which is preliminary data.</text>
</comment>
<sequence length="122" mass="13956">LRRSSAQVDDRWWTPQLRPEDLVEPTGHGVEELEAIRDTLLQDPLQPIWLAVQEIVATGGNFFRCRCFHAGIVSGSLLLVAVLCQLYKVAPNLFMDVVLGYIFYKLSVLSAHYYRNSDKCRF</sequence>
<reference evidence="2 3" key="1">
    <citation type="submission" date="2016-09" db="EMBL/GenBank/DDBJ databases">
        <title>The draft genome of Dichanthelium oligosanthes: A C3 panicoid grass species.</title>
        <authorList>
            <person name="Studer A.J."/>
            <person name="Schnable J.C."/>
            <person name="Brutnell T.P."/>
        </authorList>
    </citation>
    <scope>NUCLEOTIDE SEQUENCE [LARGE SCALE GENOMIC DNA]</scope>
    <source>
        <strain evidence="3">cv. Kellogg 1175</strain>
        <tissue evidence="2">Leaf</tissue>
    </source>
</reference>
<dbReference type="EMBL" id="LWDX02006600">
    <property type="protein sequence ID" value="OEL37141.1"/>
    <property type="molecule type" value="Genomic_DNA"/>
</dbReference>
<dbReference type="OrthoDB" id="690577at2759"/>
<organism evidence="2 3">
    <name type="scientific">Dichanthelium oligosanthes</name>
    <dbReference type="NCBI Taxonomy" id="888268"/>
    <lineage>
        <taxon>Eukaryota</taxon>
        <taxon>Viridiplantae</taxon>
        <taxon>Streptophyta</taxon>
        <taxon>Embryophyta</taxon>
        <taxon>Tracheophyta</taxon>
        <taxon>Spermatophyta</taxon>
        <taxon>Magnoliopsida</taxon>
        <taxon>Liliopsida</taxon>
        <taxon>Poales</taxon>
        <taxon>Poaceae</taxon>
        <taxon>PACMAD clade</taxon>
        <taxon>Panicoideae</taxon>
        <taxon>Panicodae</taxon>
        <taxon>Paniceae</taxon>
        <taxon>Dichantheliinae</taxon>
        <taxon>Dichanthelium</taxon>
    </lineage>
</organism>
<evidence type="ECO:0000313" key="2">
    <source>
        <dbReference type="EMBL" id="OEL37141.1"/>
    </source>
</evidence>
<feature type="transmembrane region" description="Helical" evidence="1">
    <location>
        <begin position="93"/>
        <end position="114"/>
    </location>
</feature>
<dbReference type="Proteomes" id="UP000095767">
    <property type="component" value="Unassembled WGS sequence"/>
</dbReference>
<dbReference type="AlphaFoldDB" id="A0A1E5WID4"/>
<protein>
    <submittedName>
        <fullName evidence="2">Uncharacterized protein</fullName>
    </submittedName>
</protein>
<gene>
    <name evidence="2" type="ORF">BAE44_0001840</name>
</gene>
<feature type="non-terminal residue" evidence="2">
    <location>
        <position position="1"/>
    </location>
</feature>
<name>A0A1E5WID4_9POAL</name>
<feature type="transmembrane region" description="Helical" evidence="1">
    <location>
        <begin position="67"/>
        <end position="87"/>
    </location>
</feature>
<keyword evidence="1" id="KW-0472">Membrane</keyword>
<keyword evidence="1" id="KW-0812">Transmembrane</keyword>
<keyword evidence="3" id="KW-1185">Reference proteome</keyword>
<evidence type="ECO:0000256" key="1">
    <source>
        <dbReference type="SAM" id="Phobius"/>
    </source>
</evidence>
<proteinExistence type="predicted"/>
<accession>A0A1E5WID4</accession>
<keyword evidence="1" id="KW-1133">Transmembrane helix</keyword>